<sequence length="281" mass="32746">MEQKIKLIFFIKISMLILLDLIEHLYSDLSRFNNSLYEKNSLGRKLDTSIYRLLGNCENNIYSNISDLKVKVPCNIKQKNKKLCIINKKGDKEKNEELYRSSLNKQELIKRLMKNKCTMLHGTYTHYEKKIMNGLNDEAFFKKMMLINHKIYKKSKRKRYVIRTCLLLLLFLLVLVIPILDLSLRNMTKSSNFLSIIGALIIKFPTDSYGDATTPGSVSGWISTSLIIGKEHANIALKVSAILTYFVPFIILVTMLILIILYYYKNVIKNKKFKFMEAFNE</sequence>
<protein>
    <recommendedName>
        <fullName evidence="4">Fam-l protein</fullName>
    </recommendedName>
</protein>
<dbReference type="EMBL" id="LT594632">
    <property type="protein sequence ID" value="SCO92858.1"/>
    <property type="molecule type" value="Genomic_DNA"/>
</dbReference>
<dbReference type="AlphaFoldDB" id="A0A1D3SN68"/>
<evidence type="ECO:0000256" key="1">
    <source>
        <dbReference type="SAM" id="Phobius"/>
    </source>
</evidence>
<proteinExistence type="predicted"/>
<dbReference type="VEuPathDB" id="PlasmoDB:PmUG01_11010800"/>
<evidence type="ECO:0000313" key="2">
    <source>
        <dbReference type="EMBL" id="SCO92858.1"/>
    </source>
</evidence>
<keyword evidence="1" id="KW-0472">Membrane</keyword>
<feature type="transmembrane region" description="Helical" evidence="1">
    <location>
        <begin position="242"/>
        <end position="264"/>
    </location>
</feature>
<dbReference type="InterPro" id="IPR022139">
    <property type="entry name" value="Fam-L/Fam-M-like_plasmodium"/>
</dbReference>
<dbReference type="RefSeq" id="XP_028862314.1">
    <property type="nucleotide sequence ID" value="XM_029005757.1"/>
</dbReference>
<organism evidence="2 3">
    <name type="scientific">Plasmodium malariae</name>
    <dbReference type="NCBI Taxonomy" id="5858"/>
    <lineage>
        <taxon>Eukaryota</taxon>
        <taxon>Sar</taxon>
        <taxon>Alveolata</taxon>
        <taxon>Apicomplexa</taxon>
        <taxon>Aconoidasida</taxon>
        <taxon>Haemosporida</taxon>
        <taxon>Plasmodiidae</taxon>
        <taxon>Plasmodium</taxon>
        <taxon>Plasmodium (Plasmodium)</taxon>
    </lineage>
</organism>
<keyword evidence="3" id="KW-1185">Reference proteome</keyword>
<evidence type="ECO:0008006" key="4">
    <source>
        <dbReference type="Google" id="ProtNLM"/>
    </source>
</evidence>
<feature type="transmembrane region" description="Helical" evidence="1">
    <location>
        <begin position="160"/>
        <end position="180"/>
    </location>
</feature>
<dbReference type="GeneID" id="39869563"/>
<accession>A0A1D3SN68</accession>
<dbReference type="KEGG" id="pmal:PMUG01_11010800"/>
<dbReference type="Pfam" id="PF12420">
    <property type="entry name" value="DUF3671"/>
    <property type="match status" value="1"/>
</dbReference>
<dbReference type="OrthoDB" id="10669034at2759"/>
<reference evidence="2 3" key="1">
    <citation type="submission" date="2016-06" db="EMBL/GenBank/DDBJ databases">
        <authorList>
            <consortium name="Pathogen Informatics"/>
        </authorList>
    </citation>
    <scope>NUCLEOTIDE SEQUENCE [LARGE SCALE GENOMIC DNA]</scope>
</reference>
<gene>
    <name evidence="2" type="primary">PmUG01_11010800</name>
    <name evidence="2" type="ORF">PMUG01_11010800</name>
</gene>
<dbReference type="Proteomes" id="UP000219813">
    <property type="component" value="Chromosome 11"/>
</dbReference>
<keyword evidence="1" id="KW-1133">Transmembrane helix</keyword>
<keyword evidence="1" id="KW-0812">Transmembrane</keyword>
<name>A0A1D3SN68_PLAMA</name>
<evidence type="ECO:0000313" key="3">
    <source>
        <dbReference type="Proteomes" id="UP000219813"/>
    </source>
</evidence>